<dbReference type="SUPFAM" id="SSF90123">
    <property type="entry name" value="ABC transporter transmembrane region"/>
    <property type="match status" value="1"/>
</dbReference>
<feature type="transmembrane region" description="Helical" evidence="9">
    <location>
        <begin position="37"/>
        <end position="56"/>
    </location>
</feature>
<dbReference type="Pfam" id="PF00005">
    <property type="entry name" value="ABC_tran"/>
    <property type="match status" value="1"/>
</dbReference>
<keyword evidence="4 9" id="KW-0812">Transmembrane</keyword>
<feature type="transmembrane region" description="Helical" evidence="9">
    <location>
        <begin position="76"/>
        <end position="96"/>
    </location>
</feature>
<dbReference type="AlphaFoldDB" id="A0A140L6X8"/>
<dbReference type="PANTHER" id="PTHR43394:SF1">
    <property type="entry name" value="ATP-BINDING CASSETTE SUB-FAMILY B MEMBER 10, MITOCHONDRIAL"/>
    <property type="match status" value="1"/>
</dbReference>
<evidence type="ECO:0000256" key="1">
    <source>
        <dbReference type="ARBA" id="ARBA00004651"/>
    </source>
</evidence>
<dbReference type="SUPFAM" id="SSF52540">
    <property type="entry name" value="P-loop containing nucleoside triphosphate hydrolases"/>
    <property type="match status" value="1"/>
</dbReference>
<dbReference type="RefSeq" id="WP_068555844.1">
    <property type="nucleotide sequence ID" value="NZ_LOEE01000028.1"/>
</dbReference>
<name>A0A140L6X8_9FIRM</name>
<dbReference type="GO" id="GO:0005524">
    <property type="term" value="F:ATP binding"/>
    <property type="evidence" value="ECO:0007669"/>
    <property type="project" value="UniProtKB-KW"/>
</dbReference>
<evidence type="ECO:0000313" key="12">
    <source>
        <dbReference type="EMBL" id="KXG76303.1"/>
    </source>
</evidence>
<evidence type="ECO:0000256" key="2">
    <source>
        <dbReference type="ARBA" id="ARBA00022448"/>
    </source>
</evidence>
<feature type="transmembrane region" description="Helical" evidence="9">
    <location>
        <begin position="149"/>
        <end position="171"/>
    </location>
</feature>
<dbReference type="InterPro" id="IPR011527">
    <property type="entry name" value="ABC1_TM_dom"/>
</dbReference>
<comment type="caution">
    <text evidence="12">The sequence shown here is derived from an EMBL/GenBank/DDBJ whole genome shotgun (WGS) entry which is preliminary data.</text>
</comment>
<dbReference type="GO" id="GO:0005886">
    <property type="term" value="C:plasma membrane"/>
    <property type="evidence" value="ECO:0007669"/>
    <property type="project" value="UniProtKB-SubCell"/>
</dbReference>
<gene>
    <name evidence="12" type="ORF">AN619_12600</name>
</gene>
<dbReference type="InterPro" id="IPR003439">
    <property type="entry name" value="ABC_transporter-like_ATP-bd"/>
</dbReference>
<evidence type="ECO:0000256" key="8">
    <source>
        <dbReference type="ARBA" id="ARBA00023136"/>
    </source>
</evidence>
<dbReference type="InterPro" id="IPR039421">
    <property type="entry name" value="Type_1_exporter"/>
</dbReference>
<dbReference type="InterPro" id="IPR027417">
    <property type="entry name" value="P-loop_NTPase"/>
</dbReference>
<protein>
    <submittedName>
        <fullName evidence="12">Putative ABC transporter ATP-binding protein</fullName>
    </submittedName>
</protein>
<dbReference type="PROSITE" id="PS50893">
    <property type="entry name" value="ABC_TRANSPORTER_2"/>
    <property type="match status" value="1"/>
</dbReference>
<dbReference type="SMART" id="SM00382">
    <property type="entry name" value="AAA"/>
    <property type="match status" value="1"/>
</dbReference>
<keyword evidence="5" id="KW-0547">Nucleotide-binding</keyword>
<evidence type="ECO:0000259" key="10">
    <source>
        <dbReference type="PROSITE" id="PS50893"/>
    </source>
</evidence>
<feature type="domain" description="ABC transmembrane type-1" evidence="11">
    <location>
        <begin position="39"/>
        <end position="324"/>
    </location>
</feature>
<sequence length="617" mass="71902">MKEQSDYQTVNMKNIIHTFKYWPCIFRLLWKSDSKRLMAIIFLTVLSGIMPMMTLIASQNLINAVVIHMNQKFDYILRAFLFLVVVSLFSEVIQAVRGHHEMLFRNILQHQINVSIMDKAIHLQLEDFENAEVYDKLQRAQNEANYRPYQVFSSILGVLGGVVTFLSAAAVLLSWRWWVVCILLFIPLISSIYFVKIGQHEFWIQWVRAPRYRKSWYLNFLLTRDTAFKEIKLFNLGKHLLEKYKKINTEFIQEDKRLLKRRTILTLVFQTLNQFAGDMIVLMILWSAFHGEILVGSVVAYIRAVSLTQSHSQGILSSIFSIYQNNLYIKQLFEFLELPLRKPLDVETEKTPGKIHTIEFRNVSFRYPGTEDYVLKNVSFTIHENEIIALVGKNGSGKTTLVKLLTKLYPLDEGDIFINGISINELNTYELRERIGVVFQDFVRYELTMKENIGFGNLKYLDNNEKLMASAELTGLFDIIEKMPKKLDTQLGKWFEEGYQLSGGQWQKTALARAFVRDADVYILDEPSAALDPLAESEMFQKFFELTNQKIGLFISHRFCTVKHAKKIIVLDKGQIVERGNHEELIKANGLYASLYNVQARLWKEIDFPMQYHKREA</sequence>
<dbReference type="InterPro" id="IPR036640">
    <property type="entry name" value="ABC1_TM_sf"/>
</dbReference>
<evidence type="ECO:0000256" key="7">
    <source>
        <dbReference type="ARBA" id="ARBA00022989"/>
    </source>
</evidence>
<dbReference type="PATRIC" id="fig|520762.4.peg.1404"/>
<dbReference type="FunFam" id="3.40.50.300:FF:000221">
    <property type="entry name" value="Multidrug ABC transporter ATP-binding protein"/>
    <property type="match status" value="1"/>
</dbReference>
<keyword evidence="2" id="KW-0813">Transport</keyword>
<evidence type="ECO:0000256" key="4">
    <source>
        <dbReference type="ARBA" id="ARBA00022692"/>
    </source>
</evidence>
<comment type="subcellular location">
    <subcellularLocation>
        <location evidence="1">Cell membrane</location>
        <topology evidence="1">Multi-pass membrane protein</topology>
    </subcellularLocation>
</comment>
<evidence type="ECO:0000256" key="9">
    <source>
        <dbReference type="SAM" id="Phobius"/>
    </source>
</evidence>
<dbReference type="Gene3D" id="1.20.1560.10">
    <property type="entry name" value="ABC transporter type 1, transmembrane domain"/>
    <property type="match status" value="1"/>
</dbReference>
<dbReference type="OrthoDB" id="2328604at2"/>
<dbReference type="GO" id="GO:0015421">
    <property type="term" value="F:ABC-type oligopeptide transporter activity"/>
    <property type="evidence" value="ECO:0007669"/>
    <property type="project" value="TreeGrafter"/>
</dbReference>
<keyword evidence="3" id="KW-1003">Cell membrane</keyword>
<reference evidence="12 13" key="1">
    <citation type="submission" date="2015-12" db="EMBL/GenBank/DDBJ databases">
        <title>Draft genome sequence of the thermoanaerobe Thermotalea metallivorans, an isolate from the runoff channel of the Great Artesian Basin, Australia.</title>
        <authorList>
            <person name="Patel B.K."/>
        </authorList>
    </citation>
    <scope>NUCLEOTIDE SEQUENCE [LARGE SCALE GENOMIC DNA]</scope>
    <source>
        <strain evidence="12 13">B2-1</strain>
    </source>
</reference>
<evidence type="ECO:0000256" key="5">
    <source>
        <dbReference type="ARBA" id="ARBA00022741"/>
    </source>
</evidence>
<dbReference type="EMBL" id="LOEE01000028">
    <property type="protein sequence ID" value="KXG76303.1"/>
    <property type="molecule type" value="Genomic_DNA"/>
</dbReference>
<accession>A0A140L6X8</accession>
<evidence type="ECO:0000313" key="13">
    <source>
        <dbReference type="Proteomes" id="UP000070456"/>
    </source>
</evidence>
<dbReference type="STRING" id="520762.AN619_12600"/>
<proteinExistence type="predicted"/>
<organism evidence="12 13">
    <name type="scientific">Thermotalea metallivorans</name>
    <dbReference type="NCBI Taxonomy" id="520762"/>
    <lineage>
        <taxon>Bacteria</taxon>
        <taxon>Bacillati</taxon>
        <taxon>Bacillota</taxon>
        <taxon>Clostridia</taxon>
        <taxon>Peptostreptococcales</taxon>
        <taxon>Thermotaleaceae</taxon>
        <taxon>Thermotalea</taxon>
    </lineage>
</organism>
<feature type="domain" description="ABC transporter" evidence="10">
    <location>
        <begin position="358"/>
        <end position="598"/>
    </location>
</feature>
<dbReference type="PROSITE" id="PS50929">
    <property type="entry name" value="ABC_TM1F"/>
    <property type="match status" value="1"/>
</dbReference>
<dbReference type="Proteomes" id="UP000070456">
    <property type="component" value="Unassembled WGS sequence"/>
</dbReference>
<dbReference type="PANTHER" id="PTHR43394">
    <property type="entry name" value="ATP-DEPENDENT PERMEASE MDL1, MITOCHONDRIAL"/>
    <property type="match status" value="1"/>
</dbReference>
<dbReference type="InterPro" id="IPR003593">
    <property type="entry name" value="AAA+_ATPase"/>
</dbReference>
<keyword evidence="8 9" id="KW-0472">Membrane</keyword>
<dbReference type="GO" id="GO:0016887">
    <property type="term" value="F:ATP hydrolysis activity"/>
    <property type="evidence" value="ECO:0007669"/>
    <property type="project" value="InterPro"/>
</dbReference>
<feature type="transmembrane region" description="Helical" evidence="9">
    <location>
        <begin position="177"/>
        <end position="195"/>
    </location>
</feature>
<feature type="transmembrane region" description="Helical" evidence="9">
    <location>
        <begin position="264"/>
        <end position="289"/>
    </location>
</feature>
<evidence type="ECO:0000256" key="6">
    <source>
        <dbReference type="ARBA" id="ARBA00022840"/>
    </source>
</evidence>
<keyword evidence="13" id="KW-1185">Reference proteome</keyword>
<evidence type="ECO:0000259" key="11">
    <source>
        <dbReference type="PROSITE" id="PS50929"/>
    </source>
</evidence>
<keyword evidence="6 12" id="KW-0067">ATP-binding</keyword>
<evidence type="ECO:0000256" key="3">
    <source>
        <dbReference type="ARBA" id="ARBA00022475"/>
    </source>
</evidence>
<keyword evidence="7 9" id="KW-1133">Transmembrane helix</keyword>
<dbReference type="Gene3D" id="3.40.50.300">
    <property type="entry name" value="P-loop containing nucleotide triphosphate hydrolases"/>
    <property type="match status" value="1"/>
</dbReference>